<dbReference type="InterPro" id="IPR057264">
    <property type="entry name" value="Ribosomal_uL24_C"/>
</dbReference>
<evidence type="ECO:0000256" key="7">
    <source>
        <dbReference type="ARBA" id="ARBA00058688"/>
    </source>
</evidence>
<accession>A0A317E2N7</accession>
<dbReference type="GO" id="GO:1990904">
    <property type="term" value="C:ribonucleoprotein complex"/>
    <property type="evidence" value="ECO:0007669"/>
    <property type="project" value="UniProtKB-KW"/>
</dbReference>
<evidence type="ECO:0000313" key="11">
    <source>
        <dbReference type="EMBL" id="PWR19375.1"/>
    </source>
</evidence>
<protein>
    <recommendedName>
        <fullName evidence="6 8">Large ribosomal subunit protein uL24</fullName>
    </recommendedName>
</protein>
<dbReference type="PROSITE" id="PS01108">
    <property type="entry name" value="RIBOSOMAL_L24"/>
    <property type="match status" value="1"/>
</dbReference>
<dbReference type="InterPro" id="IPR005825">
    <property type="entry name" value="Ribosomal_uL24_CS"/>
</dbReference>
<dbReference type="NCBIfam" id="TIGR01079">
    <property type="entry name" value="rplX_bact"/>
    <property type="match status" value="1"/>
</dbReference>
<name>A0A317E2N7_9PROT</name>
<evidence type="ECO:0000256" key="6">
    <source>
        <dbReference type="ARBA" id="ARBA00035206"/>
    </source>
</evidence>
<dbReference type="SUPFAM" id="SSF50104">
    <property type="entry name" value="Translation proteins SH3-like domain"/>
    <property type="match status" value="1"/>
</dbReference>
<dbReference type="InterPro" id="IPR041988">
    <property type="entry name" value="Ribosomal_uL24_KOW"/>
</dbReference>
<dbReference type="CDD" id="cd06089">
    <property type="entry name" value="KOW_RPL26"/>
    <property type="match status" value="1"/>
</dbReference>
<dbReference type="Pfam" id="PF00467">
    <property type="entry name" value="KOW"/>
    <property type="match status" value="1"/>
</dbReference>
<comment type="function">
    <text evidence="7 8">One of the proteins that surrounds the polypeptide exit tunnel on the outside of the subunit.</text>
</comment>
<keyword evidence="4 8" id="KW-0689">Ribosomal protein</keyword>
<gene>
    <name evidence="8" type="primary">rplX</name>
    <name evidence="11" type="ORF">DKG74_18050</name>
</gene>
<evidence type="ECO:0000256" key="2">
    <source>
        <dbReference type="ARBA" id="ARBA00022730"/>
    </source>
</evidence>
<dbReference type="GO" id="GO:0005840">
    <property type="term" value="C:ribosome"/>
    <property type="evidence" value="ECO:0007669"/>
    <property type="project" value="UniProtKB-KW"/>
</dbReference>
<dbReference type="GO" id="GO:0003735">
    <property type="term" value="F:structural constituent of ribosome"/>
    <property type="evidence" value="ECO:0007669"/>
    <property type="project" value="InterPro"/>
</dbReference>
<evidence type="ECO:0000256" key="5">
    <source>
        <dbReference type="ARBA" id="ARBA00023274"/>
    </source>
</evidence>
<dbReference type="InterPro" id="IPR008991">
    <property type="entry name" value="Translation_prot_SH3-like_sf"/>
</dbReference>
<dbReference type="GO" id="GO:0006412">
    <property type="term" value="P:translation"/>
    <property type="evidence" value="ECO:0007669"/>
    <property type="project" value="UniProtKB-UniRule"/>
</dbReference>
<dbReference type="InterPro" id="IPR003256">
    <property type="entry name" value="Ribosomal_uL24"/>
</dbReference>
<comment type="function">
    <text evidence="8">One of two assembly initiator proteins, it binds directly to the 5'-end of the 23S rRNA, where it nucleates assembly of the 50S subunit.</text>
</comment>
<comment type="subunit">
    <text evidence="8">Part of the 50S ribosomal subunit.</text>
</comment>
<evidence type="ECO:0000313" key="12">
    <source>
        <dbReference type="Proteomes" id="UP000245461"/>
    </source>
</evidence>
<dbReference type="OrthoDB" id="9807419at2"/>
<dbReference type="RefSeq" id="WP_109907573.1">
    <property type="nucleotide sequence ID" value="NZ_QGLE01000012.1"/>
</dbReference>
<dbReference type="Pfam" id="PF17136">
    <property type="entry name" value="ribosomal_L24"/>
    <property type="match status" value="1"/>
</dbReference>
<keyword evidence="2 8" id="KW-0699">rRNA-binding</keyword>
<evidence type="ECO:0000256" key="4">
    <source>
        <dbReference type="ARBA" id="ARBA00022980"/>
    </source>
</evidence>
<proteinExistence type="inferred from homology"/>
<dbReference type="EMBL" id="QGLE01000012">
    <property type="protein sequence ID" value="PWR19375.1"/>
    <property type="molecule type" value="Genomic_DNA"/>
</dbReference>
<dbReference type="Proteomes" id="UP000245461">
    <property type="component" value="Unassembled WGS sequence"/>
</dbReference>
<dbReference type="SMART" id="SM00739">
    <property type="entry name" value="KOW"/>
    <property type="match status" value="1"/>
</dbReference>
<keyword evidence="3 8" id="KW-0694">RNA-binding</keyword>
<comment type="similarity">
    <text evidence="1 8 9">Belongs to the universal ribosomal protein uL24 family.</text>
</comment>
<evidence type="ECO:0000256" key="9">
    <source>
        <dbReference type="RuleBase" id="RU003477"/>
    </source>
</evidence>
<dbReference type="Gene3D" id="2.30.30.30">
    <property type="match status" value="1"/>
</dbReference>
<evidence type="ECO:0000259" key="10">
    <source>
        <dbReference type="SMART" id="SM00739"/>
    </source>
</evidence>
<dbReference type="InterPro" id="IPR014722">
    <property type="entry name" value="Rib_uL2_dom2"/>
</dbReference>
<evidence type="ECO:0000256" key="8">
    <source>
        <dbReference type="HAMAP-Rule" id="MF_01326"/>
    </source>
</evidence>
<dbReference type="InterPro" id="IPR005824">
    <property type="entry name" value="KOW"/>
</dbReference>
<dbReference type="GO" id="GO:0019843">
    <property type="term" value="F:rRNA binding"/>
    <property type="evidence" value="ECO:0007669"/>
    <property type="project" value="UniProtKB-UniRule"/>
</dbReference>
<dbReference type="PANTHER" id="PTHR12903">
    <property type="entry name" value="MITOCHONDRIAL RIBOSOMAL PROTEIN L24"/>
    <property type="match status" value="1"/>
</dbReference>
<organism evidence="11 12">
    <name type="scientific">Zavarzinia aquatilis</name>
    <dbReference type="NCBI Taxonomy" id="2211142"/>
    <lineage>
        <taxon>Bacteria</taxon>
        <taxon>Pseudomonadati</taxon>
        <taxon>Pseudomonadota</taxon>
        <taxon>Alphaproteobacteria</taxon>
        <taxon>Rhodospirillales</taxon>
        <taxon>Zavarziniaceae</taxon>
        <taxon>Zavarzinia</taxon>
    </lineage>
</organism>
<sequence length="112" mass="12145">MSAHPDHQKIRIRKGDKVVVLSGKDKGKHGEVLRVLPTEARAVVGGVNLVKRHTKATQTNQGGIVEKEAAIHVSNLGIEDPRDGKATRIGFKVLEDGRKVRVAKRSGDVIDV</sequence>
<comment type="caution">
    <text evidence="11">The sequence shown here is derived from an EMBL/GenBank/DDBJ whole genome shotgun (WGS) entry which is preliminary data.</text>
</comment>
<keyword evidence="12" id="KW-1185">Reference proteome</keyword>
<keyword evidence="5 8" id="KW-0687">Ribonucleoprotein</keyword>
<evidence type="ECO:0000256" key="3">
    <source>
        <dbReference type="ARBA" id="ARBA00022884"/>
    </source>
</evidence>
<reference evidence="11 12" key="1">
    <citation type="submission" date="2018-05" db="EMBL/GenBank/DDBJ databases">
        <title>Zavarzinia sp. HR-AS.</title>
        <authorList>
            <person name="Lee Y."/>
            <person name="Jeon C.O."/>
        </authorList>
    </citation>
    <scope>NUCLEOTIDE SEQUENCE [LARGE SCALE GENOMIC DNA]</scope>
    <source>
        <strain evidence="11 12">HR-AS</strain>
    </source>
</reference>
<feature type="domain" description="KOW" evidence="10">
    <location>
        <begin position="11"/>
        <end position="38"/>
    </location>
</feature>
<dbReference type="FunFam" id="2.30.30.30:FF:000004">
    <property type="entry name" value="50S ribosomal protein L24"/>
    <property type="match status" value="1"/>
</dbReference>
<dbReference type="AlphaFoldDB" id="A0A317E2N7"/>
<dbReference type="HAMAP" id="MF_01326_B">
    <property type="entry name" value="Ribosomal_uL24_B"/>
    <property type="match status" value="1"/>
</dbReference>
<evidence type="ECO:0000256" key="1">
    <source>
        <dbReference type="ARBA" id="ARBA00010618"/>
    </source>
</evidence>